<organism evidence="1 2">
    <name type="scientific">Opisthorchis felineus</name>
    <dbReference type="NCBI Taxonomy" id="147828"/>
    <lineage>
        <taxon>Eukaryota</taxon>
        <taxon>Metazoa</taxon>
        <taxon>Spiralia</taxon>
        <taxon>Lophotrochozoa</taxon>
        <taxon>Platyhelminthes</taxon>
        <taxon>Trematoda</taxon>
        <taxon>Digenea</taxon>
        <taxon>Opisthorchiida</taxon>
        <taxon>Opisthorchiata</taxon>
        <taxon>Opisthorchiidae</taxon>
        <taxon>Opisthorchis</taxon>
    </lineage>
</organism>
<keyword evidence="2" id="KW-1185">Reference proteome</keyword>
<reference evidence="1 2" key="1">
    <citation type="journal article" date="2019" name="BMC Genomics">
        <title>New insights from Opisthorchis felineus genome: update on genomics of the epidemiologically important liver flukes.</title>
        <authorList>
            <person name="Ershov N.I."/>
            <person name="Mordvinov V.A."/>
            <person name="Prokhortchouk E.B."/>
            <person name="Pakharukova M.Y."/>
            <person name="Gunbin K.V."/>
            <person name="Ustyantsev K."/>
            <person name="Genaev M.A."/>
            <person name="Blinov A.G."/>
            <person name="Mazur A."/>
            <person name="Boulygina E."/>
            <person name="Tsygankova S."/>
            <person name="Khrameeva E."/>
            <person name="Chekanov N."/>
            <person name="Fan G."/>
            <person name="Xiao A."/>
            <person name="Zhang H."/>
            <person name="Xu X."/>
            <person name="Yang H."/>
            <person name="Solovyev V."/>
            <person name="Lee S.M."/>
            <person name="Liu X."/>
            <person name="Afonnikov D.A."/>
            <person name="Skryabin K.G."/>
        </authorList>
    </citation>
    <scope>NUCLEOTIDE SEQUENCE [LARGE SCALE GENOMIC DNA]</scope>
    <source>
        <strain evidence="1">AK-0245</strain>
        <tissue evidence="1">Whole organism</tissue>
    </source>
</reference>
<accession>A0A4S2M7S2</accession>
<evidence type="ECO:0000313" key="1">
    <source>
        <dbReference type="EMBL" id="TGZ72480.1"/>
    </source>
</evidence>
<protein>
    <submittedName>
        <fullName evidence="1">Uncharacterized protein</fullName>
    </submittedName>
</protein>
<dbReference type="Proteomes" id="UP000308267">
    <property type="component" value="Unassembled WGS sequence"/>
</dbReference>
<proteinExistence type="predicted"/>
<dbReference type="EMBL" id="SJOL01003647">
    <property type="protein sequence ID" value="TGZ72480.1"/>
    <property type="molecule type" value="Genomic_DNA"/>
</dbReference>
<sequence length="158" mass="17223">MSKACTHNGNKPPYLKSQLIAIVDPRVLRALMVGGPRLEYRSHSIMADSGQINHSRLGLLCTKVKVNSLNTSADVEAILSPIITAKPNHRKIVCGLVPQGAAVKLTVTCDHFSKCVKLTFYISTESEIANLTRDAGITKINRLAMTRIGTKLITQLET</sequence>
<comment type="caution">
    <text evidence="1">The sequence shown here is derived from an EMBL/GenBank/DDBJ whole genome shotgun (WGS) entry which is preliminary data.</text>
</comment>
<name>A0A4S2M7S2_OPIFE</name>
<gene>
    <name evidence="1" type="ORF">CRM22_002062</name>
</gene>
<evidence type="ECO:0000313" key="2">
    <source>
        <dbReference type="Proteomes" id="UP000308267"/>
    </source>
</evidence>
<dbReference type="AlphaFoldDB" id="A0A4S2M7S2"/>